<feature type="transmembrane region" description="Helical" evidence="6">
    <location>
        <begin position="203"/>
        <end position="224"/>
    </location>
</feature>
<evidence type="ECO:0000256" key="4">
    <source>
        <dbReference type="ARBA" id="ARBA00022989"/>
    </source>
</evidence>
<accession>A0A839DXU2</accession>
<keyword evidence="5 6" id="KW-0472">Membrane</keyword>
<evidence type="ECO:0000256" key="5">
    <source>
        <dbReference type="ARBA" id="ARBA00023136"/>
    </source>
</evidence>
<dbReference type="InterPro" id="IPR002781">
    <property type="entry name" value="TM_pro_TauE-like"/>
</dbReference>
<evidence type="ECO:0000256" key="1">
    <source>
        <dbReference type="ARBA" id="ARBA00004141"/>
    </source>
</evidence>
<sequence>MQAFLLFALGGFFAQLIDGSLGMAYGATSTTILFAAGLTPALTSASVHLAEIGTAAASGLSHYKLGNVDLRIVMTMGVPGAVGAFLGATALSNLSTAIAKPWMAAVLLVLGVYVLIRFAFRTVRRRGTTGVSPKLLAPLGLVAGFLDATGGGGWGPVSTPTLLSTGKVEPRKVVGSVDTSELLIGLAASAGFLMALGRSGLSWPVVGGLLLGGVIAAPLAAYLVRIVPTHLIGVGAGGMIVLTNLRTLVTSLELPVTTAWSIYAITVVVWATALVQALRRVRRGPVEESASEAAEQEKRVEPERRAEPAL</sequence>
<organism evidence="8 9">
    <name type="scientific">Halosaccharopolyspora lacisalsi</name>
    <dbReference type="NCBI Taxonomy" id="1000566"/>
    <lineage>
        <taxon>Bacteria</taxon>
        <taxon>Bacillati</taxon>
        <taxon>Actinomycetota</taxon>
        <taxon>Actinomycetes</taxon>
        <taxon>Pseudonocardiales</taxon>
        <taxon>Pseudonocardiaceae</taxon>
        <taxon>Halosaccharopolyspora</taxon>
    </lineage>
</organism>
<reference evidence="8 9" key="1">
    <citation type="submission" date="2020-07" db="EMBL/GenBank/DDBJ databases">
        <title>Sequencing the genomes of 1000 actinobacteria strains.</title>
        <authorList>
            <person name="Klenk H.-P."/>
        </authorList>
    </citation>
    <scope>NUCLEOTIDE SEQUENCE [LARGE SCALE GENOMIC DNA]</scope>
    <source>
        <strain evidence="8 9">DSM 45975</strain>
    </source>
</reference>
<feature type="transmembrane region" description="Helical" evidence="6">
    <location>
        <begin position="32"/>
        <end position="50"/>
    </location>
</feature>
<dbReference type="EMBL" id="JACGWZ010000004">
    <property type="protein sequence ID" value="MBA8825863.1"/>
    <property type="molecule type" value="Genomic_DNA"/>
</dbReference>
<evidence type="ECO:0000256" key="6">
    <source>
        <dbReference type="RuleBase" id="RU363041"/>
    </source>
</evidence>
<dbReference type="InterPro" id="IPR051598">
    <property type="entry name" value="TSUP/Inactive_protease-like"/>
</dbReference>
<keyword evidence="6" id="KW-1003">Cell membrane</keyword>
<dbReference type="Pfam" id="PF01925">
    <property type="entry name" value="TauE"/>
    <property type="match status" value="1"/>
</dbReference>
<feature type="transmembrane region" description="Helical" evidence="6">
    <location>
        <begin position="102"/>
        <end position="120"/>
    </location>
</feature>
<keyword evidence="4 6" id="KW-1133">Transmembrane helix</keyword>
<keyword evidence="3 6" id="KW-0812">Transmembrane</keyword>
<evidence type="ECO:0000256" key="3">
    <source>
        <dbReference type="ARBA" id="ARBA00022692"/>
    </source>
</evidence>
<comment type="similarity">
    <text evidence="2 6">Belongs to the 4-toluene sulfonate uptake permease (TSUP) (TC 2.A.102) family.</text>
</comment>
<dbReference type="AlphaFoldDB" id="A0A839DXU2"/>
<proteinExistence type="inferred from homology"/>
<evidence type="ECO:0000256" key="2">
    <source>
        <dbReference type="ARBA" id="ARBA00009142"/>
    </source>
</evidence>
<evidence type="ECO:0000313" key="9">
    <source>
        <dbReference type="Proteomes" id="UP000569329"/>
    </source>
</evidence>
<dbReference type="Proteomes" id="UP000569329">
    <property type="component" value="Unassembled WGS sequence"/>
</dbReference>
<feature type="transmembrane region" description="Helical" evidence="6">
    <location>
        <begin position="231"/>
        <end position="248"/>
    </location>
</feature>
<name>A0A839DXU2_9PSEU</name>
<feature type="region of interest" description="Disordered" evidence="7">
    <location>
        <begin position="285"/>
        <end position="310"/>
    </location>
</feature>
<dbReference type="PANTHER" id="PTHR43701:SF12">
    <property type="entry name" value="MEMBRANE TRANSPORTER PROTEIN YTNM-RELATED"/>
    <property type="match status" value="1"/>
</dbReference>
<evidence type="ECO:0000256" key="7">
    <source>
        <dbReference type="SAM" id="MobiDB-lite"/>
    </source>
</evidence>
<feature type="transmembrane region" description="Helical" evidence="6">
    <location>
        <begin position="70"/>
        <end position="90"/>
    </location>
</feature>
<dbReference type="GO" id="GO:0005886">
    <property type="term" value="C:plasma membrane"/>
    <property type="evidence" value="ECO:0007669"/>
    <property type="project" value="UniProtKB-SubCell"/>
</dbReference>
<feature type="transmembrane region" description="Helical" evidence="6">
    <location>
        <begin position="260"/>
        <end position="278"/>
    </location>
</feature>
<feature type="compositionally biased region" description="Basic and acidic residues" evidence="7">
    <location>
        <begin position="295"/>
        <end position="310"/>
    </location>
</feature>
<keyword evidence="9" id="KW-1185">Reference proteome</keyword>
<comment type="subcellular location">
    <subcellularLocation>
        <location evidence="6">Cell membrane</location>
        <topology evidence="6">Multi-pass membrane protein</topology>
    </subcellularLocation>
    <subcellularLocation>
        <location evidence="1">Membrane</location>
        <topology evidence="1">Multi-pass membrane protein</topology>
    </subcellularLocation>
</comment>
<dbReference type="RefSeq" id="WP_182545115.1">
    <property type="nucleotide sequence ID" value="NZ_JACGWZ010000004.1"/>
</dbReference>
<comment type="caution">
    <text evidence="8">The sequence shown here is derived from an EMBL/GenBank/DDBJ whole genome shotgun (WGS) entry which is preliminary data.</text>
</comment>
<dbReference type="PANTHER" id="PTHR43701">
    <property type="entry name" value="MEMBRANE TRANSPORTER PROTEIN MJ0441-RELATED"/>
    <property type="match status" value="1"/>
</dbReference>
<gene>
    <name evidence="8" type="ORF">FHX42_003229</name>
</gene>
<evidence type="ECO:0000313" key="8">
    <source>
        <dbReference type="EMBL" id="MBA8825863.1"/>
    </source>
</evidence>
<protein>
    <recommendedName>
        <fullName evidence="6">Probable membrane transporter protein</fullName>
    </recommendedName>
</protein>